<protein>
    <submittedName>
        <fullName evidence="1">DUF4003 domain-containing protein</fullName>
    </submittedName>
</protein>
<name>A0A494YZJ4_9BACI</name>
<proteinExistence type="predicted"/>
<dbReference type="InterPro" id="IPR025062">
    <property type="entry name" value="DUF4003"/>
</dbReference>
<dbReference type="Proteomes" id="UP000281813">
    <property type="component" value="Unassembled WGS sequence"/>
</dbReference>
<keyword evidence="2" id="KW-1185">Reference proteome</keyword>
<gene>
    <name evidence="1" type="ORF">D8M05_10550</name>
</gene>
<evidence type="ECO:0000313" key="1">
    <source>
        <dbReference type="EMBL" id="RKQ15427.1"/>
    </source>
</evidence>
<dbReference type="OrthoDB" id="1778393at2"/>
<evidence type="ECO:0000313" key="2">
    <source>
        <dbReference type="Proteomes" id="UP000281813"/>
    </source>
</evidence>
<organism evidence="1 2">
    <name type="scientific">Oceanobacillus bengalensis</name>
    <dbReference type="NCBI Taxonomy" id="1435466"/>
    <lineage>
        <taxon>Bacteria</taxon>
        <taxon>Bacillati</taxon>
        <taxon>Bacillota</taxon>
        <taxon>Bacilli</taxon>
        <taxon>Bacillales</taxon>
        <taxon>Bacillaceae</taxon>
        <taxon>Oceanobacillus</taxon>
    </lineage>
</organism>
<dbReference type="RefSeq" id="WP_121131564.1">
    <property type="nucleotide sequence ID" value="NZ_JBHUFK010000065.1"/>
</dbReference>
<dbReference type="Pfam" id="PF13170">
    <property type="entry name" value="DUF4003"/>
    <property type="match status" value="1"/>
</dbReference>
<sequence length="325" mass="36625">MHLNKVNTYTNVYETLSKKLKWKVSDKRILMTIASIYVMNNQELDTERFINIADQIKAQAGLFSSMKSESRYTTAATLDVYFDDPISKIPTLFELYDIFRKQKFASGNFTYIAATVLLTNENRAQQPTGIIRRAKEIFDDMRKEHLFLTGYEDYPLATLLALEDRPGIIAHIEKYYEELNKSGFSKGNDLQFLSHILSLEKEASVHDLVSRCSHIHDAFQGAGIRPKKSYYPVIGILALLPPAEVDMDSIREMYEALNSEIKWQKEMNVILAVSLFVKEKLEDNGLTEASIQITLEAILQAQQAVMVSTIAASTAAASASNNGSS</sequence>
<comment type="caution">
    <text evidence="1">The sequence shown here is derived from an EMBL/GenBank/DDBJ whole genome shotgun (WGS) entry which is preliminary data.</text>
</comment>
<dbReference type="AlphaFoldDB" id="A0A494YZJ4"/>
<accession>A0A494YZJ4</accession>
<dbReference type="EMBL" id="RBZO01000014">
    <property type="protein sequence ID" value="RKQ15427.1"/>
    <property type="molecule type" value="Genomic_DNA"/>
</dbReference>
<reference evidence="1 2" key="1">
    <citation type="journal article" date="2015" name="Antonie Van Leeuwenhoek">
        <title>Oceanobacillus bengalensis sp. nov., a bacterium isolated from seawater of the Bay of Bengal.</title>
        <authorList>
            <person name="Yongchang O."/>
            <person name="Xiang W."/>
            <person name="Wang G."/>
        </authorList>
    </citation>
    <scope>NUCLEOTIDE SEQUENCE [LARGE SCALE GENOMIC DNA]</scope>
    <source>
        <strain evidence="1 2">MCCC 1K00260</strain>
    </source>
</reference>